<dbReference type="AlphaFoldDB" id="A0A7K1LD75"/>
<protein>
    <submittedName>
        <fullName evidence="11">S1 family peptidase</fullName>
    </submittedName>
</protein>
<dbReference type="CDD" id="cd21112">
    <property type="entry name" value="alphaLP-like"/>
    <property type="match status" value="1"/>
</dbReference>
<evidence type="ECO:0000256" key="4">
    <source>
        <dbReference type="ARBA" id="ARBA00022801"/>
    </source>
</evidence>
<keyword evidence="4" id="KW-0378">Hydrolase</keyword>
<dbReference type="SUPFAM" id="SSF89260">
    <property type="entry name" value="Collagen-binding domain"/>
    <property type="match status" value="1"/>
</dbReference>
<sequence>MSRKHRVLGIAVAAGLVAALATPAHAQEPASPAPRPPAGAAPLAPAHSGDRAAHVQKRLRLALGKRFGGAWVAPGSKVVVATTDASAAKAIEAAGAQPKIVKFGAAALDSVQTKLNRHAASAAKSVTSWYVDNQSNRVVVATSSPAAAQRFVAASGVDAGAVRIVRSTARPHLVYDIVGGERYWTTQYGCSVAFAVTGGFISAGHCGGVGEATKGSNQVAQGTFGGSSFPGDDYSWIDTNSQWTPTPKVTKWNGSYESVLGATESPVGARACRSGGTTNSRLWCGPIQARNVTVNYQEGSVSGLIQANICADPGDSGGALISETGGQAQGITSGTSGSCNNGQDSQDTTYFQPVNEVLQILARDGRQLVTEGGGPGNPGPCDGYQTKAEASVTAGASNYQPSGDYTTTASGAHTACLDGPDGVDFDLYLQKLNGGTWTNVAASTSPDPDERVSYDGGPGTYRYRVHAYNGSGDFTLGFNKP</sequence>
<keyword evidence="5" id="KW-0720">Serine protease</keyword>
<evidence type="ECO:0000313" key="12">
    <source>
        <dbReference type="Proteomes" id="UP000432015"/>
    </source>
</evidence>
<feature type="chain" id="PRO_5029821761" evidence="9">
    <location>
        <begin position="27"/>
        <end position="481"/>
    </location>
</feature>
<comment type="caution">
    <text evidence="11">The sequence shown here is derived from an EMBL/GenBank/DDBJ whole genome shotgun (WGS) entry which is preliminary data.</text>
</comment>
<comment type="similarity">
    <text evidence="1">Belongs to the peptidase S1 family.</text>
</comment>
<accession>A0A7K1LD75</accession>
<dbReference type="InterPro" id="IPR035070">
    <property type="entry name" value="Streptogrisin_prodomain"/>
</dbReference>
<proteinExistence type="inferred from homology"/>
<dbReference type="InterPro" id="IPR043504">
    <property type="entry name" value="Peptidase_S1_PA_chymotrypsin"/>
</dbReference>
<dbReference type="EMBL" id="WOFH01000020">
    <property type="protein sequence ID" value="MUN42379.1"/>
    <property type="molecule type" value="Genomic_DNA"/>
</dbReference>
<gene>
    <name evidence="11" type="ORF">GNZ18_38190</name>
</gene>
<keyword evidence="6" id="KW-0865">Zymogen</keyword>
<keyword evidence="2" id="KW-0645">Protease</keyword>
<evidence type="ECO:0000256" key="3">
    <source>
        <dbReference type="ARBA" id="ARBA00022729"/>
    </source>
</evidence>
<dbReference type="Gene3D" id="2.40.10.10">
    <property type="entry name" value="Trypsin-like serine proteases"/>
    <property type="match status" value="2"/>
</dbReference>
<keyword evidence="12" id="KW-1185">Reference proteome</keyword>
<organism evidence="11 12">
    <name type="scientific">Actinomadura litoris</name>
    <dbReference type="NCBI Taxonomy" id="2678616"/>
    <lineage>
        <taxon>Bacteria</taxon>
        <taxon>Bacillati</taxon>
        <taxon>Actinomycetota</taxon>
        <taxon>Actinomycetes</taxon>
        <taxon>Streptosporangiales</taxon>
        <taxon>Thermomonosporaceae</taxon>
        <taxon>Actinomadura</taxon>
    </lineage>
</organism>
<dbReference type="GO" id="GO:0005576">
    <property type="term" value="C:extracellular region"/>
    <property type="evidence" value="ECO:0007669"/>
    <property type="project" value="InterPro"/>
</dbReference>
<evidence type="ECO:0000256" key="6">
    <source>
        <dbReference type="ARBA" id="ARBA00023145"/>
    </source>
</evidence>
<reference evidence="11 12" key="1">
    <citation type="submission" date="2019-11" db="EMBL/GenBank/DDBJ databases">
        <authorList>
            <person name="Cao P."/>
        </authorList>
    </citation>
    <scope>NUCLEOTIDE SEQUENCE [LARGE SCALE GENOMIC DNA]</scope>
    <source>
        <strain evidence="11 12">NEAU-AAG5</strain>
    </source>
</reference>
<dbReference type="SUPFAM" id="SSF54806">
    <property type="entry name" value="Alpha-lytic protease prodomain"/>
    <property type="match status" value="1"/>
</dbReference>
<dbReference type="Pfam" id="PF02983">
    <property type="entry name" value="Pro_Al_protease"/>
    <property type="match status" value="1"/>
</dbReference>
<evidence type="ECO:0000256" key="5">
    <source>
        <dbReference type="ARBA" id="ARBA00022825"/>
    </source>
</evidence>
<name>A0A7K1LD75_9ACTN</name>
<evidence type="ECO:0000259" key="10">
    <source>
        <dbReference type="Pfam" id="PF02983"/>
    </source>
</evidence>
<evidence type="ECO:0000256" key="7">
    <source>
        <dbReference type="ARBA" id="ARBA00023157"/>
    </source>
</evidence>
<feature type="region of interest" description="Disordered" evidence="8">
    <location>
        <begin position="26"/>
        <end position="51"/>
    </location>
</feature>
<dbReference type="Gene3D" id="3.30.300.50">
    <property type="match status" value="2"/>
</dbReference>
<dbReference type="RefSeq" id="WP_156221993.1">
    <property type="nucleotide sequence ID" value="NZ_WOFH01000020.1"/>
</dbReference>
<feature type="domain" description="Peptidase S1A alpha-lytic prodomain" evidence="10">
    <location>
        <begin position="104"/>
        <end position="159"/>
    </location>
</feature>
<evidence type="ECO:0000313" key="11">
    <source>
        <dbReference type="EMBL" id="MUN42379.1"/>
    </source>
</evidence>
<dbReference type="InterPro" id="IPR009003">
    <property type="entry name" value="Peptidase_S1_PA"/>
</dbReference>
<keyword evidence="3 9" id="KW-0732">Signal</keyword>
<evidence type="ECO:0000256" key="2">
    <source>
        <dbReference type="ARBA" id="ARBA00022670"/>
    </source>
</evidence>
<dbReference type="GO" id="GO:0006508">
    <property type="term" value="P:proteolysis"/>
    <property type="evidence" value="ECO:0007669"/>
    <property type="project" value="UniProtKB-KW"/>
</dbReference>
<dbReference type="InterPro" id="IPR004236">
    <property type="entry name" value="Pept_S1_alpha_lytic"/>
</dbReference>
<evidence type="ECO:0000256" key="1">
    <source>
        <dbReference type="ARBA" id="ARBA00007664"/>
    </source>
</evidence>
<dbReference type="InterPro" id="IPR037295">
    <property type="entry name" value="Alpha-lytic_protease_prodomain"/>
</dbReference>
<dbReference type="Gene3D" id="2.60.120.380">
    <property type="match status" value="1"/>
</dbReference>
<keyword evidence="7" id="KW-1015">Disulfide bond</keyword>
<dbReference type="SUPFAM" id="SSF50494">
    <property type="entry name" value="Trypsin-like serine proteases"/>
    <property type="match status" value="1"/>
</dbReference>
<dbReference type="InterPro" id="IPR001316">
    <property type="entry name" value="Pept_S1A_streptogrisin"/>
</dbReference>
<feature type="signal peptide" evidence="9">
    <location>
        <begin position="1"/>
        <end position="26"/>
    </location>
</feature>
<dbReference type="Proteomes" id="UP000432015">
    <property type="component" value="Unassembled WGS sequence"/>
</dbReference>
<evidence type="ECO:0000256" key="9">
    <source>
        <dbReference type="SAM" id="SignalP"/>
    </source>
</evidence>
<evidence type="ECO:0000256" key="8">
    <source>
        <dbReference type="SAM" id="MobiDB-lite"/>
    </source>
</evidence>
<dbReference type="PRINTS" id="PR00861">
    <property type="entry name" value="ALYTICPTASE"/>
</dbReference>
<dbReference type="GO" id="GO:0004252">
    <property type="term" value="F:serine-type endopeptidase activity"/>
    <property type="evidence" value="ECO:0007669"/>
    <property type="project" value="InterPro"/>
</dbReference>